<gene>
    <name evidence="4" type="ORF">ACHAWO_013091</name>
</gene>
<dbReference type="Proteomes" id="UP001530400">
    <property type="component" value="Unassembled WGS sequence"/>
</dbReference>
<protein>
    <recommendedName>
        <fullName evidence="6">Tetratricopeptide repeat protein</fullName>
    </recommendedName>
</protein>
<comment type="caution">
    <text evidence="4">The sequence shown here is derived from an EMBL/GenBank/DDBJ whole genome shotgun (WGS) entry which is preliminary data.</text>
</comment>
<evidence type="ECO:0000256" key="2">
    <source>
        <dbReference type="SAM" id="MobiDB-lite"/>
    </source>
</evidence>
<feature type="compositionally biased region" description="Polar residues" evidence="2">
    <location>
        <begin position="243"/>
        <end position="258"/>
    </location>
</feature>
<keyword evidence="5" id="KW-1185">Reference proteome</keyword>
<dbReference type="PANTHER" id="PTHR35482:SF1">
    <property type="entry name" value="CYTOCHROME C OXIDASE SUBUNIT"/>
    <property type="match status" value="1"/>
</dbReference>
<keyword evidence="1" id="KW-0175">Coiled coil</keyword>
<evidence type="ECO:0000256" key="3">
    <source>
        <dbReference type="SAM" id="SignalP"/>
    </source>
</evidence>
<evidence type="ECO:0008006" key="6">
    <source>
        <dbReference type="Google" id="ProtNLM"/>
    </source>
</evidence>
<dbReference type="AlphaFoldDB" id="A0ABD3NH18"/>
<feature type="compositionally biased region" description="Basic and acidic residues" evidence="2">
    <location>
        <begin position="217"/>
        <end position="230"/>
    </location>
</feature>
<feature type="region of interest" description="Disordered" evidence="2">
    <location>
        <begin position="213"/>
        <end position="287"/>
    </location>
</feature>
<evidence type="ECO:0000313" key="4">
    <source>
        <dbReference type="EMBL" id="KAL3775285.1"/>
    </source>
</evidence>
<keyword evidence="3" id="KW-0732">Signal</keyword>
<reference evidence="4 5" key="1">
    <citation type="submission" date="2024-10" db="EMBL/GenBank/DDBJ databases">
        <title>Updated reference genomes for cyclostephanoid diatoms.</title>
        <authorList>
            <person name="Roberts W.R."/>
            <person name="Alverson A.J."/>
        </authorList>
    </citation>
    <scope>NUCLEOTIDE SEQUENCE [LARGE SCALE GENOMIC DNA]</scope>
    <source>
        <strain evidence="4 5">AJA010-31</strain>
    </source>
</reference>
<sequence length="714" mass="78847">MKIFHCAVVLLAAVSKGTSFGFVSTCPRHVMTRVLQNDSIVGRQASTLKMNKVDREEEIRNKIRELKKQGKIKPSENEQLDSLVKSRSELKLGKSAIDDYADKLGAKLGKKSRAFGMNLPTASTKIVSGAANVEGAKKPKLGTLDEDDLIELDDDYDDEEFMTEVELQQQLEIESEIARDAIDTLRRNIDDKKEEEMSEKDLMDAVSRALLKTNFKTTREKTREEVEEKSTSPAMSAATASSVRPTTAAGSPPAKTTSGVGGSWSPPTQTDEYKPSKSGTWGVFPRPKSISQAYGGGKRVGAGITNVNSNSNEVGELLRAFNERHGIEVQSENDNKEIIDEALAIAERAMGRGIYGVGISALEKVTQYCSTKSETGGNVFLNLAMLYEAEGRADQALSLYRTLAKSPNEKIKMNADKLLYGLEAMRFMRDEAKLKDFSRKKQADTFIDATGFKDMSSKFDKVYNTAYLDLEKGQYYRILTENVVRSTREARQILLKAVASGEVERLKVVQALRSISRHFDDALEEEKKQEESKKVPVDFQGRPIVGPLRTEGNPLVNSKGLDNFVLSEASQTLENLAGEWRLQLMADRTGDGVDFFYNTTLISQQIDTVDMIYSSTSQGLRSTSQSGGIMFDGENRILTREGAKAYTGGSGGDFFGMFGGNKSGRGVKMSNVPQQVLSVDSVLLVTRAIVKVSTVDNVKDYYSVWRRVDRGSMP</sequence>
<feature type="chain" id="PRO_5044879836" description="Tetratricopeptide repeat protein" evidence="3">
    <location>
        <begin position="20"/>
        <end position="714"/>
    </location>
</feature>
<feature type="coiled-coil region" evidence="1">
    <location>
        <begin position="168"/>
        <end position="195"/>
    </location>
</feature>
<proteinExistence type="predicted"/>
<organism evidence="4 5">
    <name type="scientific">Cyclotella atomus</name>
    <dbReference type="NCBI Taxonomy" id="382360"/>
    <lineage>
        <taxon>Eukaryota</taxon>
        <taxon>Sar</taxon>
        <taxon>Stramenopiles</taxon>
        <taxon>Ochrophyta</taxon>
        <taxon>Bacillariophyta</taxon>
        <taxon>Coscinodiscophyceae</taxon>
        <taxon>Thalassiosirophycidae</taxon>
        <taxon>Stephanodiscales</taxon>
        <taxon>Stephanodiscaceae</taxon>
        <taxon>Cyclotella</taxon>
    </lineage>
</organism>
<feature type="compositionally biased region" description="Low complexity" evidence="2">
    <location>
        <begin position="231"/>
        <end position="242"/>
    </location>
</feature>
<name>A0ABD3NH18_9STRA</name>
<accession>A0ABD3NH18</accession>
<dbReference type="PANTHER" id="PTHR35482">
    <property type="entry name" value="CYTOCHROME C OXIDASE SUBUNIT"/>
    <property type="match status" value="1"/>
</dbReference>
<dbReference type="EMBL" id="JALLPJ020001160">
    <property type="protein sequence ID" value="KAL3775285.1"/>
    <property type="molecule type" value="Genomic_DNA"/>
</dbReference>
<evidence type="ECO:0000313" key="5">
    <source>
        <dbReference type="Proteomes" id="UP001530400"/>
    </source>
</evidence>
<evidence type="ECO:0000256" key="1">
    <source>
        <dbReference type="SAM" id="Coils"/>
    </source>
</evidence>
<feature type="signal peptide" evidence="3">
    <location>
        <begin position="1"/>
        <end position="19"/>
    </location>
</feature>